<dbReference type="InterPro" id="IPR011604">
    <property type="entry name" value="PDDEXK-like_dom_sf"/>
</dbReference>
<dbReference type="InterPro" id="IPR014016">
    <property type="entry name" value="UvrD-like_ATP-bd"/>
</dbReference>
<evidence type="ECO:0000313" key="19">
    <source>
        <dbReference type="Proteomes" id="UP000295030"/>
    </source>
</evidence>
<keyword evidence="5 15" id="KW-0347">Helicase</keyword>
<evidence type="ECO:0000256" key="12">
    <source>
        <dbReference type="ARBA" id="ARBA00034808"/>
    </source>
</evidence>
<keyword evidence="8" id="KW-0238">DNA-binding</keyword>
<keyword evidence="3" id="KW-0227">DNA damage</keyword>
<protein>
    <recommendedName>
        <fullName evidence="12">DNA 3'-5' helicase</fullName>
        <ecNumber evidence="12">5.6.2.4</ecNumber>
    </recommendedName>
    <alternativeName>
        <fullName evidence="13">DNA 3'-5' helicase II</fullName>
    </alternativeName>
</protein>
<evidence type="ECO:0000256" key="6">
    <source>
        <dbReference type="ARBA" id="ARBA00022839"/>
    </source>
</evidence>
<dbReference type="Pfam" id="PF12705">
    <property type="entry name" value="PDDEXK_1"/>
    <property type="match status" value="1"/>
</dbReference>
<dbReference type="InterPro" id="IPR000212">
    <property type="entry name" value="DNA_helicase_UvrD/REP"/>
</dbReference>
<sequence>MSEPTDLAPGALRAATVLQTSASDPMVSAWVSANAGSGKTHVLARRVIRLLMRGVPPGRILCLTYTKAAAANMANRVLGELRRWTTLDDEELDKEILKTDGGAAGGERRAQARRLFAQALETPGGLKIQTIHAFCGALLHAFPFEAGVPAGFGELEEAARLELLARVRAEVVLQASGAPESELGRALALIVGITSDTGINDLLKELVADAPALAASDEDLARAVGLEGPVASVDIERAIIEAALIPRGAWIGLADALMLEGGNCAKRGQSLRAAALAPEEAVAEAYAGVFLKEDGEPYSDGQFGNAAARAKYPQLLAERDRVAPLARELIAARAFERSRAVLILGREAARRYVRAKVARGVLDFSDLVDAARQLLASGASAWVHYKLDQGIDHVLLDEAQDTSPDQWEVIRPLVAEFFAGMGARETRLPRTLFVVGDEKQSIFSFQGADPRRFDTVRREFEAAGGTGFVHVELQHSFRSAPGILEAVDAVFGREASYRGLSAEAKPPVHAPIHAALPALVEIWEPEAPSEKVDVDAWQRPLDAPSADDPKGRLAKKIAAHIAARIKEGFPVTGRYGTRPARPGDFLILVRRRDGLFTSIIRELKQARVDVAGADRLVVAEHIAVMDLMALGDALLARDDELALASVLKSPLFGLDDHDLMTLAPGRESLLEDTLAARAGENPKWHAAATRLARLREEARQLRPFDFYTRVLGRERGRSAMLARLGPEAADALDEMLALARAYESLEAPSLAGFLAFLRRGGAEAKRDMEAGRDEVRVMTVHGAKGLEAPYVILADTTSGPMTRRTAGLLRVELPDGRRVALHAPAKKGDTPAMAGARQRGDDAQQDEYRRLLYVALTRAETALVLCGADGAKQRPAECWYDLVRGALEPEAVERPAIGFAGTVLRWRGGGDAAPVAALPACVAPPAEAEERALARALARPVIEPVARASLRPSGADVFAPLPTGDAARALERGDLLHRLMAALASLPGEARADPGRRLLASTTDWPEEAREELLAEALGTLALPELAGLFAPGSLGEVPLAGELDDGTAISGRIDRLSVSEGRVLIADFKTDRHVPRAGSALPPAHVRQVALYARLLARLFPGKEMRALLVYTAGPLVHTLEGSALERAVESVTLG</sequence>
<evidence type="ECO:0000256" key="11">
    <source>
        <dbReference type="ARBA" id="ARBA00034617"/>
    </source>
</evidence>
<dbReference type="GO" id="GO:0005524">
    <property type="term" value="F:ATP binding"/>
    <property type="evidence" value="ECO:0007669"/>
    <property type="project" value="UniProtKB-UniRule"/>
</dbReference>
<evidence type="ECO:0000256" key="14">
    <source>
        <dbReference type="ARBA" id="ARBA00048988"/>
    </source>
</evidence>
<dbReference type="GO" id="GO:0000725">
    <property type="term" value="P:recombinational repair"/>
    <property type="evidence" value="ECO:0007669"/>
    <property type="project" value="TreeGrafter"/>
</dbReference>
<evidence type="ECO:0000256" key="1">
    <source>
        <dbReference type="ARBA" id="ARBA00022722"/>
    </source>
</evidence>
<feature type="domain" description="UvrD-like helicase C-terminal" evidence="17">
    <location>
        <begin position="510"/>
        <end position="785"/>
    </location>
</feature>
<keyword evidence="10" id="KW-0413">Isomerase</keyword>
<dbReference type="Gene3D" id="3.40.50.300">
    <property type="entry name" value="P-loop containing nucleotide triphosphate hydrolases"/>
    <property type="match status" value="4"/>
</dbReference>
<evidence type="ECO:0000256" key="2">
    <source>
        <dbReference type="ARBA" id="ARBA00022741"/>
    </source>
</evidence>
<dbReference type="SUPFAM" id="SSF52540">
    <property type="entry name" value="P-loop containing nucleoside triphosphate hydrolases"/>
    <property type="match status" value="1"/>
</dbReference>
<evidence type="ECO:0000256" key="8">
    <source>
        <dbReference type="ARBA" id="ARBA00023125"/>
    </source>
</evidence>
<comment type="catalytic activity">
    <reaction evidence="14">
        <text>ATP + H2O = ADP + phosphate + H(+)</text>
        <dbReference type="Rhea" id="RHEA:13065"/>
        <dbReference type="ChEBI" id="CHEBI:15377"/>
        <dbReference type="ChEBI" id="CHEBI:15378"/>
        <dbReference type="ChEBI" id="CHEBI:30616"/>
        <dbReference type="ChEBI" id="CHEBI:43474"/>
        <dbReference type="ChEBI" id="CHEBI:456216"/>
        <dbReference type="EC" id="5.6.2.4"/>
    </reaction>
</comment>
<accession>A0A4R1IH45</accession>
<proteinExistence type="predicted"/>
<dbReference type="GO" id="GO:0043138">
    <property type="term" value="F:3'-5' DNA helicase activity"/>
    <property type="evidence" value="ECO:0007669"/>
    <property type="project" value="UniProtKB-EC"/>
</dbReference>
<evidence type="ECO:0000256" key="13">
    <source>
        <dbReference type="ARBA" id="ARBA00034923"/>
    </source>
</evidence>
<evidence type="ECO:0000256" key="10">
    <source>
        <dbReference type="ARBA" id="ARBA00023235"/>
    </source>
</evidence>
<keyword evidence="1" id="KW-0540">Nuclease</keyword>
<dbReference type="Pfam" id="PF13361">
    <property type="entry name" value="UvrD_C"/>
    <property type="match status" value="1"/>
</dbReference>
<dbReference type="EMBL" id="SMFY01000001">
    <property type="protein sequence ID" value="TCK30742.1"/>
    <property type="molecule type" value="Genomic_DNA"/>
</dbReference>
<dbReference type="GO" id="GO:0003677">
    <property type="term" value="F:DNA binding"/>
    <property type="evidence" value="ECO:0007669"/>
    <property type="project" value="UniProtKB-KW"/>
</dbReference>
<evidence type="ECO:0000256" key="4">
    <source>
        <dbReference type="ARBA" id="ARBA00022801"/>
    </source>
</evidence>
<evidence type="ECO:0000313" key="18">
    <source>
        <dbReference type="EMBL" id="TCK30742.1"/>
    </source>
</evidence>
<dbReference type="NCBIfam" id="TIGR02784">
    <property type="entry name" value="addA_alphas"/>
    <property type="match status" value="1"/>
</dbReference>
<dbReference type="InterPro" id="IPR014017">
    <property type="entry name" value="DNA_helicase_UvrD-like_C"/>
</dbReference>
<evidence type="ECO:0000259" key="16">
    <source>
        <dbReference type="PROSITE" id="PS51198"/>
    </source>
</evidence>
<dbReference type="OrthoDB" id="9810135at2"/>
<keyword evidence="2 15" id="KW-0547">Nucleotide-binding</keyword>
<dbReference type="RefSeq" id="WP_131834033.1">
    <property type="nucleotide sequence ID" value="NZ_SMFY01000001.1"/>
</dbReference>
<reference evidence="18 19" key="1">
    <citation type="submission" date="2019-03" db="EMBL/GenBank/DDBJ databases">
        <title>Genomic Encyclopedia of Type Strains, Phase IV (KMG-IV): sequencing the most valuable type-strain genomes for metagenomic binning, comparative biology and taxonomic classification.</title>
        <authorList>
            <person name="Goeker M."/>
        </authorList>
    </citation>
    <scope>NUCLEOTIDE SEQUENCE [LARGE SCALE GENOMIC DNA]</scope>
    <source>
        <strain evidence="18 19">DSM 101</strain>
    </source>
</reference>
<dbReference type="PROSITE" id="PS51217">
    <property type="entry name" value="UVRD_HELICASE_CTER"/>
    <property type="match status" value="1"/>
</dbReference>
<name>A0A4R1IH45_ANCAQ</name>
<dbReference type="Gene3D" id="3.90.320.10">
    <property type="match status" value="1"/>
</dbReference>
<comment type="catalytic activity">
    <reaction evidence="11">
        <text>Couples ATP hydrolysis with the unwinding of duplex DNA by translocating in the 3'-5' direction.</text>
        <dbReference type="EC" id="5.6.2.4"/>
    </reaction>
</comment>
<dbReference type="PANTHER" id="PTHR11070:SF2">
    <property type="entry name" value="ATP-DEPENDENT DNA HELICASE SRS2"/>
    <property type="match status" value="1"/>
</dbReference>
<evidence type="ECO:0000256" key="5">
    <source>
        <dbReference type="ARBA" id="ARBA00022806"/>
    </source>
</evidence>
<evidence type="ECO:0000256" key="15">
    <source>
        <dbReference type="PROSITE-ProRule" id="PRU00560"/>
    </source>
</evidence>
<evidence type="ECO:0000256" key="9">
    <source>
        <dbReference type="ARBA" id="ARBA00023204"/>
    </source>
</evidence>
<gene>
    <name evidence="18" type="ORF">EV667_0842</name>
</gene>
<dbReference type="GO" id="GO:0004527">
    <property type="term" value="F:exonuclease activity"/>
    <property type="evidence" value="ECO:0007669"/>
    <property type="project" value="UniProtKB-KW"/>
</dbReference>
<comment type="caution">
    <text evidence="18">The sequence shown here is derived from an EMBL/GenBank/DDBJ whole genome shotgun (WGS) entry which is preliminary data.</text>
</comment>
<dbReference type="GO" id="GO:0005829">
    <property type="term" value="C:cytosol"/>
    <property type="evidence" value="ECO:0007669"/>
    <property type="project" value="TreeGrafter"/>
</dbReference>
<feature type="domain" description="UvrD-like helicase ATP-binding" evidence="16">
    <location>
        <begin position="12"/>
        <end position="480"/>
    </location>
</feature>
<dbReference type="InterPro" id="IPR038726">
    <property type="entry name" value="PDDEXK_AddAB-type"/>
</dbReference>
<keyword evidence="7 15" id="KW-0067">ATP-binding</keyword>
<dbReference type="PROSITE" id="PS51198">
    <property type="entry name" value="UVRD_HELICASE_ATP_BIND"/>
    <property type="match status" value="1"/>
</dbReference>
<dbReference type="GO" id="GO:0033202">
    <property type="term" value="C:DNA helicase complex"/>
    <property type="evidence" value="ECO:0007669"/>
    <property type="project" value="TreeGrafter"/>
</dbReference>
<dbReference type="Pfam" id="PF00580">
    <property type="entry name" value="UvrD-helicase"/>
    <property type="match status" value="1"/>
</dbReference>
<evidence type="ECO:0000256" key="7">
    <source>
        <dbReference type="ARBA" id="ARBA00022840"/>
    </source>
</evidence>
<keyword evidence="6" id="KW-0269">Exonuclease</keyword>
<feature type="binding site" evidence="15">
    <location>
        <begin position="33"/>
        <end position="40"/>
    </location>
    <ligand>
        <name>ATP</name>
        <dbReference type="ChEBI" id="CHEBI:30616"/>
    </ligand>
</feature>
<evidence type="ECO:0000259" key="17">
    <source>
        <dbReference type="PROSITE" id="PS51217"/>
    </source>
</evidence>
<dbReference type="PANTHER" id="PTHR11070">
    <property type="entry name" value="UVRD / RECB / PCRA DNA HELICASE FAMILY MEMBER"/>
    <property type="match status" value="1"/>
</dbReference>
<dbReference type="Proteomes" id="UP000295030">
    <property type="component" value="Unassembled WGS sequence"/>
</dbReference>
<evidence type="ECO:0000256" key="3">
    <source>
        <dbReference type="ARBA" id="ARBA00022763"/>
    </source>
</evidence>
<keyword evidence="9" id="KW-0234">DNA repair</keyword>
<dbReference type="InterPro" id="IPR027417">
    <property type="entry name" value="P-loop_NTPase"/>
</dbReference>
<keyword evidence="4 15" id="KW-0378">Hydrolase</keyword>
<dbReference type="EC" id="5.6.2.4" evidence="12"/>
<keyword evidence="19" id="KW-1185">Reference proteome</keyword>
<dbReference type="AlphaFoldDB" id="A0A4R1IH45"/>
<organism evidence="18 19">
    <name type="scientific">Ancylobacter aquaticus</name>
    <dbReference type="NCBI Taxonomy" id="100"/>
    <lineage>
        <taxon>Bacteria</taxon>
        <taxon>Pseudomonadati</taxon>
        <taxon>Pseudomonadota</taxon>
        <taxon>Alphaproteobacteria</taxon>
        <taxon>Hyphomicrobiales</taxon>
        <taxon>Xanthobacteraceae</taxon>
        <taxon>Ancylobacter</taxon>
    </lineage>
</organism>
<dbReference type="InterPro" id="IPR014151">
    <property type="entry name" value="DNA_helicase_AddA"/>
</dbReference>